<protein>
    <submittedName>
        <fullName evidence="2">Pyruvate kinase</fullName>
    </submittedName>
</protein>
<dbReference type="InterPro" id="IPR036918">
    <property type="entry name" value="Pyrv_Knase_C_sf"/>
</dbReference>
<dbReference type="GO" id="GO:0016301">
    <property type="term" value="F:kinase activity"/>
    <property type="evidence" value="ECO:0007669"/>
    <property type="project" value="UniProtKB-KW"/>
</dbReference>
<sequence length="87" mass="8881">QLCWGVEAIKGHEIINSDEMVKQAITGALGTGAIESGDLVVVTAGVPSGATGTTNMIRVHIAGRVLLSGNGILRKSVTGNVYIAANH</sequence>
<name>W1YEE1_9ZZZZ</name>
<keyword evidence="2" id="KW-0418">Kinase</keyword>
<feature type="domain" description="Pyruvate kinase C-terminal" evidence="1">
    <location>
        <begin position="2"/>
        <end position="60"/>
    </location>
</feature>
<feature type="non-terminal residue" evidence="2">
    <location>
        <position position="1"/>
    </location>
</feature>
<organism evidence="2">
    <name type="scientific">human gut metagenome</name>
    <dbReference type="NCBI Taxonomy" id="408170"/>
    <lineage>
        <taxon>unclassified sequences</taxon>
        <taxon>metagenomes</taxon>
        <taxon>organismal metagenomes</taxon>
    </lineage>
</organism>
<comment type="caution">
    <text evidence="2">The sequence shown here is derived from an EMBL/GenBank/DDBJ whole genome shotgun (WGS) entry which is preliminary data.</text>
</comment>
<evidence type="ECO:0000259" key="1">
    <source>
        <dbReference type="Pfam" id="PF02887"/>
    </source>
</evidence>
<dbReference type="InterPro" id="IPR015795">
    <property type="entry name" value="Pyrv_Knase_C"/>
</dbReference>
<accession>W1YEE1</accession>
<evidence type="ECO:0000313" key="2">
    <source>
        <dbReference type="EMBL" id="ETJ40903.1"/>
    </source>
</evidence>
<gene>
    <name evidence="2" type="ORF">Q604_UNBC05176G0001</name>
</gene>
<reference evidence="2" key="1">
    <citation type="submission" date="2013-12" db="EMBL/GenBank/DDBJ databases">
        <title>A Varibaculum cambriense genome reconstructed from a premature infant gut community with otherwise low bacterial novelty that shifts toward anaerobic metabolism during the third week of life.</title>
        <authorList>
            <person name="Brown C.T."/>
            <person name="Sharon I."/>
            <person name="Thomas B.C."/>
            <person name="Castelle C.J."/>
            <person name="Morowitz M.J."/>
            <person name="Banfield J.F."/>
        </authorList>
    </citation>
    <scope>NUCLEOTIDE SEQUENCE</scope>
</reference>
<keyword evidence="2" id="KW-0670">Pyruvate</keyword>
<dbReference type="Gene3D" id="3.40.1380.20">
    <property type="entry name" value="Pyruvate kinase, C-terminal domain"/>
    <property type="match status" value="1"/>
</dbReference>
<feature type="non-terminal residue" evidence="2">
    <location>
        <position position="87"/>
    </location>
</feature>
<proteinExistence type="predicted"/>
<keyword evidence="2" id="KW-0808">Transferase</keyword>
<dbReference type="AlphaFoldDB" id="W1YEE1"/>
<dbReference type="SUPFAM" id="SSF52935">
    <property type="entry name" value="PK C-terminal domain-like"/>
    <property type="match status" value="1"/>
</dbReference>
<dbReference type="Pfam" id="PF02887">
    <property type="entry name" value="PK_C"/>
    <property type="match status" value="1"/>
</dbReference>
<dbReference type="EMBL" id="AZMM01005176">
    <property type="protein sequence ID" value="ETJ40903.1"/>
    <property type="molecule type" value="Genomic_DNA"/>
</dbReference>